<dbReference type="EC" id="2.7.9.2" evidence="5"/>
<dbReference type="Gene3D" id="3.30.1490.20">
    <property type="entry name" value="ATP-grasp fold, A domain"/>
    <property type="match status" value="1"/>
</dbReference>
<keyword evidence="7" id="KW-0808">Transferase</keyword>
<comment type="cofactor">
    <cofactor evidence="1">
        <name>Mg(2+)</name>
        <dbReference type="ChEBI" id="CHEBI:18420"/>
    </cofactor>
</comment>
<evidence type="ECO:0000256" key="2">
    <source>
        <dbReference type="ARBA" id="ARBA00002988"/>
    </source>
</evidence>
<comment type="function">
    <text evidence="2">Catalyzes the phosphorylation of pyruvate to phosphoenolpyruvate.</text>
</comment>
<dbReference type="InterPro" id="IPR036637">
    <property type="entry name" value="Phosphohistidine_dom_sf"/>
</dbReference>
<comment type="catalytic activity">
    <reaction evidence="14">
        <text>pyruvate + ATP + H2O = phosphoenolpyruvate + AMP + phosphate + 2 H(+)</text>
        <dbReference type="Rhea" id="RHEA:11364"/>
        <dbReference type="ChEBI" id="CHEBI:15361"/>
        <dbReference type="ChEBI" id="CHEBI:15377"/>
        <dbReference type="ChEBI" id="CHEBI:15378"/>
        <dbReference type="ChEBI" id="CHEBI:30616"/>
        <dbReference type="ChEBI" id="CHEBI:43474"/>
        <dbReference type="ChEBI" id="CHEBI:58702"/>
        <dbReference type="ChEBI" id="CHEBI:456215"/>
        <dbReference type="EC" id="2.7.9.2"/>
    </reaction>
</comment>
<keyword evidence="11" id="KW-0067">ATP-binding</keyword>
<evidence type="ECO:0000259" key="15">
    <source>
        <dbReference type="Pfam" id="PF00391"/>
    </source>
</evidence>
<dbReference type="SUPFAM" id="SSF56059">
    <property type="entry name" value="Glutathione synthetase ATP-binding domain-like"/>
    <property type="match status" value="1"/>
</dbReference>
<feature type="domain" description="PEP-utilising enzyme mobile" evidence="15">
    <location>
        <begin position="489"/>
        <end position="558"/>
    </location>
</feature>
<evidence type="ECO:0000259" key="16">
    <source>
        <dbReference type="Pfam" id="PF01326"/>
    </source>
</evidence>
<protein>
    <recommendedName>
        <fullName evidence="6">Phosphoenolpyruvate synthase</fullName>
        <ecNumber evidence="5">2.7.9.2</ecNumber>
    </recommendedName>
    <alternativeName>
        <fullName evidence="13">Pyruvate, water dikinase</fullName>
    </alternativeName>
</protein>
<evidence type="ECO:0000256" key="10">
    <source>
        <dbReference type="ARBA" id="ARBA00022777"/>
    </source>
</evidence>
<sequence>MIKLSEIFNKFFKKKASGSLADIDYLRNDFKSRYHCFRVLLSSNNKALEIMADIELLLEGKKPFGITHIKSHCTAASVNVFKMIKNFDELAPKKYAELFSRFNAIQQQINLLLSQKKPVTDNRLVIPLALVNKNMADIIGSKMANIGEIKNRLHLTVPPGFVITSAAYDKLLSHNDLQTEIDRLFQTTDTEDMEQLYTLSSKIRQMIMNSKVPKELEDRITESLTALENRRGKKLRLALRSSAIGEDTAKNTFAGLYHSELNVGSDNIIEAYKNVVAGKYSLQAITYRLERGFRDEDIQMSVGCMEMVDAIAGGVMYTRNPVNMSDDYIFINSAWGLPKSVVDGSIDCDLFIVSKKSPIELIHKDIKVKPKKFICYYEEGVCRMDNTGESKDLPSLAKEQMFALSDTAIEIEKYYGCPQDIEWAVADDGSVYMLQCRPLQISERYKEIILPGIAEKDSTVIIKGGITSSPGVGFGKVFHVDKAVDILKFPDGAVLVARQALPAWAPLLNRASAVVTEQGGFAGHLANVAREIEVPALFGVPGVYDKLIDGELITVDANGLAIHAGEIESLAEQKVAAKNLMKNSPVYDILKDASRLIVPLNLLDPDSRYFKPINCKSLHDITRFIHEKSVQEMFSFGKEHNFSERSGKQLVYKVPMQWWVLNLDDGFKEEVEGKRVHLDNIVSVPMLAIWDGIISFPWEGPPPVDGKGFANVMFQATLNPALETGVRSKYAERNYFMISKYFCNLSSRLGFHFSIIESIVCDREAENYISFQFKGGAADQDRKLKRVLFLAEILEEYGFRVTVKKDSLFSRIDNREREFMEQRLKILGYLTIHTRQIDMIMSKESTVKYYKNKFAAEIEQIIGKQQ</sequence>
<evidence type="ECO:0000256" key="5">
    <source>
        <dbReference type="ARBA" id="ARBA00011996"/>
    </source>
</evidence>
<evidence type="ECO:0000256" key="1">
    <source>
        <dbReference type="ARBA" id="ARBA00001946"/>
    </source>
</evidence>
<dbReference type="GO" id="GO:0008986">
    <property type="term" value="F:pyruvate, water dikinase activity"/>
    <property type="evidence" value="ECO:0007669"/>
    <property type="project" value="UniProtKB-EC"/>
</dbReference>
<accession>E1YE27</accession>
<dbReference type="EMBL" id="FR695870">
    <property type="protein sequence ID" value="CBX28957.1"/>
    <property type="molecule type" value="Genomic_DNA"/>
</dbReference>
<dbReference type="Gene3D" id="3.30.470.20">
    <property type="entry name" value="ATP-grasp fold, B domain"/>
    <property type="match status" value="1"/>
</dbReference>
<dbReference type="PANTHER" id="PTHR43030:SF1">
    <property type="entry name" value="PHOSPHOENOLPYRUVATE SYNTHASE"/>
    <property type="match status" value="1"/>
</dbReference>
<evidence type="ECO:0000256" key="14">
    <source>
        <dbReference type="ARBA" id="ARBA00047700"/>
    </source>
</evidence>
<evidence type="ECO:0000256" key="3">
    <source>
        <dbReference type="ARBA" id="ARBA00004742"/>
    </source>
</evidence>
<comment type="pathway">
    <text evidence="3">Carbohydrate biosynthesis; gluconeogenesis.</text>
</comment>
<dbReference type="PANTHER" id="PTHR43030">
    <property type="entry name" value="PHOSPHOENOLPYRUVATE SYNTHASE"/>
    <property type="match status" value="1"/>
</dbReference>
<dbReference type="AlphaFoldDB" id="E1YE27"/>
<evidence type="ECO:0000256" key="6">
    <source>
        <dbReference type="ARBA" id="ARBA00021623"/>
    </source>
</evidence>
<proteinExistence type="inferred from homology"/>
<evidence type="ECO:0000256" key="8">
    <source>
        <dbReference type="ARBA" id="ARBA00022723"/>
    </source>
</evidence>
<keyword evidence="12" id="KW-0460">Magnesium</keyword>
<name>E1YE27_9BACT</name>
<evidence type="ECO:0000256" key="11">
    <source>
        <dbReference type="ARBA" id="ARBA00022840"/>
    </source>
</evidence>
<evidence type="ECO:0000256" key="7">
    <source>
        <dbReference type="ARBA" id="ARBA00022679"/>
    </source>
</evidence>
<keyword evidence="10" id="KW-0418">Kinase</keyword>
<dbReference type="Pfam" id="PF01326">
    <property type="entry name" value="PPDK_N"/>
    <property type="match status" value="1"/>
</dbReference>
<dbReference type="UniPathway" id="UPA00138"/>
<evidence type="ECO:0000256" key="13">
    <source>
        <dbReference type="ARBA" id="ARBA00033470"/>
    </source>
</evidence>
<dbReference type="Gene3D" id="3.50.30.10">
    <property type="entry name" value="Phosphohistidine domain"/>
    <property type="match status" value="1"/>
</dbReference>
<evidence type="ECO:0000256" key="4">
    <source>
        <dbReference type="ARBA" id="ARBA00007837"/>
    </source>
</evidence>
<keyword evidence="8" id="KW-0479">Metal-binding</keyword>
<dbReference type="InterPro" id="IPR008279">
    <property type="entry name" value="PEP-util_enz_mobile_dom"/>
</dbReference>
<dbReference type="GO" id="GO:0046872">
    <property type="term" value="F:metal ion binding"/>
    <property type="evidence" value="ECO:0007669"/>
    <property type="project" value="UniProtKB-KW"/>
</dbReference>
<feature type="domain" description="Pyruvate phosphate dikinase AMP/ATP-binding" evidence="16">
    <location>
        <begin position="137"/>
        <end position="446"/>
    </location>
</feature>
<dbReference type="InterPro" id="IPR002192">
    <property type="entry name" value="PPDK_AMP/ATP-bd"/>
</dbReference>
<dbReference type="SUPFAM" id="SSF52009">
    <property type="entry name" value="Phosphohistidine domain"/>
    <property type="match status" value="1"/>
</dbReference>
<gene>
    <name evidence="17" type="ORF">N47_B21030</name>
</gene>
<dbReference type="GO" id="GO:0005524">
    <property type="term" value="F:ATP binding"/>
    <property type="evidence" value="ECO:0007669"/>
    <property type="project" value="UniProtKB-KW"/>
</dbReference>
<evidence type="ECO:0000313" key="17">
    <source>
        <dbReference type="EMBL" id="CBX28957.1"/>
    </source>
</evidence>
<evidence type="ECO:0000256" key="9">
    <source>
        <dbReference type="ARBA" id="ARBA00022741"/>
    </source>
</evidence>
<comment type="similarity">
    <text evidence="4">Belongs to the PEP-utilizing enzyme family.</text>
</comment>
<organism evidence="17">
    <name type="scientific">uncultured Desulfobacterium sp</name>
    <dbReference type="NCBI Taxonomy" id="201089"/>
    <lineage>
        <taxon>Bacteria</taxon>
        <taxon>Pseudomonadati</taxon>
        <taxon>Thermodesulfobacteriota</taxon>
        <taxon>Desulfobacteria</taxon>
        <taxon>Desulfobacterales</taxon>
        <taxon>Desulfobacteriaceae</taxon>
        <taxon>Desulfobacterium</taxon>
        <taxon>environmental samples</taxon>
    </lineage>
</organism>
<evidence type="ECO:0000256" key="12">
    <source>
        <dbReference type="ARBA" id="ARBA00022842"/>
    </source>
</evidence>
<dbReference type="Pfam" id="PF00391">
    <property type="entry name" value="PEP-utilizers"/>
    <property type="match status" value="1"/>
</dbReference>
<dbReference type="InterPro" id="IPR013815">
    <property type="entry name" value="ATP_grasp_subdomain_1"/>
</dbReference>
<reference evidence="17" key="1">
    <citation type="journal article" date="2011" name="Environ. Microbiol.">
        <title>Genomic insights into the metabolic potential of the polycyclic aromatic hydrocarbon degrading sulfate-reducing Deltaproteobacterium N47.</title>
        <authorList>
            <person name="Bergmann F."/>
            <person name="Selesi D."/>
            <person name="Weinmaier T."/>
            <person name="Tischler P."/>
            <person name="Rattei T."/>
            <person name="Meckenstock R.U."/>
        </authorList>
    </citation>
    <scope>NUCLEOTIDE SEQUENCE</scope>
</reference>
<keyword evidence="9" id="KW-0547">Nucleotide-binding</keyword>
<dbReference type="GO" id="GO:0006094">
    <property type="term" value="P:gluconeogenesis"/>
    <property type="evidence" value="ECO:0007669"/>
    <property type="project" value="UniProtKB-UniPathway"/>
</dbReference>
<dbReference type="InterPro" id="IPR006319">
    <property type="entry name" value="PEP_synth"/>
</dbReference>